<accession>A0A1G5JWT5</accession>
<comment type="similarity">
    <text evidence="1">Belongs to the glycosyl hydrolase 66 family.</text>
</comment>
<dbReference type="EMBL" id="FMVF01000017">
    <property type="protein sequence ID" value="SCY92815.1"/>
    <property type="molecule type" value="Genomic_DNA"/>
</dbReference>
<name>A0A1G5JWT5_9FLAO</name>
<reference evidence="4 5" key="1">
    <citation type="submission" date="2016-10" db="EMBL/GenBank/DDBJ databases">
        <authorList>
            <person name="de Groot N.N."/>
        </authorList>
    </citation>
    <scope>NUCLEOTIDE SEQUENCE [LARGE SCALE GENOMIC DNA]</scope>
    <source>
        <strain evidence="4 5">CGMCC 1.7031</strain>
    </source>
</reference>
<dbReference type="InterPro" id="IPR013783">
    <property type="entry name" value="Ig-like_fold"/>
</dbReference>
<dbReference type="OrthoDB" id="9778932at2"/>
<evidence type="ECO:0000256" key="3">
    <source>
        <dbReference type="SAM" id="SignalP"/>
    </source>
</evidence>
<dbReference type="InterPro" id="IPR025092">
    <property type="entry name" value="Glyco_hydro_66"/>
</dbReference>
<feature type="signal peptide" evidence="3">
    <location>
        <begin position="1"/>
        <end position="21"/>
    </location>
</feature>
<dbReference type="InterPro" id="IPR013780">
    <property type="entry name" value="Glyco_hydro_b"/>
</dbReference>
<evidence type="ECO:0000313" key="4">
    <source>
        <dbReference type="EMBL" id="SCY92815.1"/>
    </source>
</evidence>
<dbReference type="STRING" id="490189.SAMN02927903_02949"/>
<sequence length="586" mass="65515">MKNRLNISRFIFCFSFAIALACNNDDDAGAIYYAPDPVTQKVELSTNKGAYMPGEAVQMKADKMYSNAMIRYSHLGTTISEEPFTATSWTWTPPSDDFKGYMVEVYVPNSDGTNTVLGTTAVDVSSDWAKFPRYGFLSEYGNNTESERTAIIDNLTKFHINGLQFYDWMYRQHQPLAGSVSNPMPVWNDIINRDNYKTTVESYIAKAHEKNMKAMFYNLAYGVLDDYNHSLITPQMFIYKDANHNTIDFHPLAAPFISNIYLTNPANTDWQNYLAQQNNDVYQVFDFDGYHIDQLGDRGNVYNYGGTGVDLKNTFAPFIAAMKTAHPNKHLLFNAVNQFGQQQMANESLDFLYSEVWSPNEGFKDLTKILSDNATYSNNTKNTVLAAYMNYNKANGQGVFNTPGVLLADAVIFAFGGSHLELGEHMLAKEYFPNKNLSMTAELKSSLAEYYDFLVAYQNLLRDGGAFNEPVVSTGDGKINVGSWPPSMGKVSVVGKQVGAKQVVHLLNFTNANSLNWRDTDGNQNTPTDIKQAVVNIKVNGTVNKVWYASPDTNGGAAVALTYTQNGNSINLKIPFLKYWGMIVIE</sequence>
<dbReference type="Pfam" id="PF13199">
    <property type="entry name" value="Glyco_hydro_66"/>
    <property type="match status" value="1"/>
</dbReference>
<keyword evidence="2 3" id="KW-0732">Signal</keyword>
<evidence type="ECO:0000256" key="1">
    <source>
        <dbReference type="ARBA" id="ARBA00010837"/>
    </source>
</evidence>
<dbReference type="PROSITE" id="PS51257">
    <property type="entry name" value="PROKAR_LIPOPROTEIN"/>
    <property type="match status" value="1"/>
</dbReference>
<proteinExistence type="inferred from homology"/>
<dbReference type="CDD" id="cd14745">
    <property type="entry name" value="GH66"/>
    <property type="match status" value="1"/>
</dbReference>
<gene>
    <name evidence="4" type="ORF">SAMN02927903_02949</name>
</gene>
<dbReference type="Gene3D" id="2.60.40.1180">
    <property type="entry name" value="Golgi alpha-mannosidase II"/>
    <property type="match status" value="1"/>
</dbReference>
<evidence type="ECO:0000256" key="2">
    <source>
        <dbReference type="ARBA" id="ARBA00022729"/>
    </source>
</evidence>
<evidence type="ECO:0000313" key="5">
    <source>
        <dbReference type="Proteomes" id="UP000199354"/>
    </source>
</evidence>
<dbReference type="Gene3D" id="3.20.20.80">
    <property type="entry name" value="Glycosidases"/>
    <property type="match status" value="1"/>
</dbReference>
<dbReference type="AlphaFoldDB" id="A0A1G5JWT5"/>
<dbReference type="Proteomes" id="UP000199354">
    <property type="component" value="Unassembled WGS sequence"/>
</dbReference>
<protein>
    <submittedName>
        <fullName evidence="4">Dextranase</fullName>
    </submittedName>
</protein>
<keyword evidence="5" id="KW-1185">Reference proteome</keyword>
<feature type="chain" id="PRO_5011585345" evidence="3">
    <location>
        <begin position="22"/>
        <end position="586"/>
    </location>
</feature>
<organism evidence="4 5">
    <name type="scientific">Flavobacterium caeni</name>
    <dbReference type="NCBI Taxonomy" id="490189"/>
    <lineage>
        <taxon>Bacteria</taxon>
        <taxon>Pseudomonadati</taxon>
        <taxon>Bacteroidota</taxon>
        <taxon>Flavobacteriia</taxon>
        <taxon>Flavobacteriales</taxon>
        <taxon>Flavobacteriaceae</taxon>
        <taxon>Flavobacterium</taxon>
    </lineage>
</organism>
<dbReference type="Gene3D" id="2.60.40.10">
    <property type="entry name" value="Immunoglobulins"/>
    <property type="match status" value="1"/>
</dbReference>
<dbReference type="RefSeq" id="WP_091145895.1">
    <property type="nucleotide sequence ID" value="NZ_FMVF01000017.1"/>
</dbReference>